<organism evidence="5 6">
    <name type="scientific">Heterorhabditis bacteriophora</name>
    <name type="common">Entomopathogenic nematode worm</name>
    <dbReference type="NCBI Taxonomy" id="37862"/>
    <lineage>
        <taxon>Eukaryota</taxon>
        <taxon>Metazoa</taxon>
        <taxon>Ecdysozoa</taxon>
        <taxon>Nematoda</taxon>
        <taxon>Chromadorea</taxon>
        <taxon>Rhabditida</taxon>
        <taxon>Rhabditina</taxon>
        <taxon>Rhabditomorpha</taxon>
        <taxon>Strongyloidea</taxon>
        <taxon>Heterorhabditidae</taxon>
        <taxon>Heterorhabditis</taxon>
    </lineage>
</organism>
<evidence type="ECO:0000256" key="1">
    <source>
        <dbReference type="ARBA" id="ARBA00022563"/>
    </source>
</evidence>
<dbReference type="InterPro" id="IPR000559">
    <property type="entry name" value="Formate_THF_ligase"/>
</dbReference>
<dbReference type="Pfam" id="PF01268">
    <property type="entry name" value="FTHFS"/>
    <property type="match status" value="1"/>
</dbReference>
<keyword evidence="5" id="KW-1185">Reference proteome</keyword>
<protein>
    <submittedName>
        <fullName evidence="6">Uncharacterized protein</fullName>
    </submittedName>
</protein>
<keyword evidence="3" id="KW-0547">Nucleotide-binding</keyword>
<evidence type="ECO:0000313" key="5">
    <source>
        <dbReference type="Proteomes" id="UP000095283"/>
    </source>
</evidence>
<dbReference type="Proteomes" id="UP000095283">
    <property type="component" value="Unplaced"/>
</dbReference>
<keyword evidence="4" id="KW-0067">ATP-binding</keyword>
<sequence length="145" mass="16036">MSLEEKINTIAREIYGADGIFYLEFSHTLINSLTLQYTKYSPKLNCYPRQGFAQLPICMAKTHLSLSHDASRKGAPTGTFCACLHFKLKSVIGFTLPIRDVRASVGTGFIYPLVGEMTSMPGLSTLPCFFHITIDPVTELIDGLL</sequence>
<name>A0A1I7WIN9_HETBA</name>
<dbReference type="WBParaSite" id="Hba_04881">
    <property type="protein sequence ID" value="Hba_04881"/>
    <property type="gene ID" value="Hba_04881"/>
</dbReference>
<reference evidence="6" key="1">
    <citation type="submission" date="2016-11" db="UniProtKB">
        <authorList>
            <consortium name="WormBaseParasite"/>
        </authorList>
    </citation>
    <scope>IDENTIFICATION</scope>
</reference>
<evidence type="ECO:0000256" key="2">
    <source>
        <dbReference type="ARBA" id="ARBA00022598"/>
    </source>
</evidence>
<keyword evidence="2" id="KW-0436">Ligase</keyword>
<proteinExistence type="predicted"/>
<dbReference type="GO" id="GO:0006730">
    <property type="term" value="P:one-carbon metabolic process"/>
    <property type="evidence" value="ECO:0007669"/>
    <property type="project" value="UniProtKB-KW"/>
</dbReference>
<dbReference type="GO" id="GO:0005524">
    <property type="term" value="F:ATP binding"/>
    <property type="evidence" value="ECO:0007669"/>
    <property type="project" value="UniProtKB-KW"/>
</dbReference>
<dbReference type="GO" id="GO:0004329">
    <property type="term" value="F:formate-tetrahydrofolate ligase activity"/>
    <property type="evidence" value="ECO:0007669"/>
    <property type="project" value="InterPro"/>
</dbReference>
<evidence type="ECO:0000256" key="3">
    <source>
        <dbReference type="ARBA" id="ARBA00022741"/>
    </source>
</evidence>
<dbReference type="AlphaFoldDB" id="A0A1I7WIN9"/>
<accession>A0A1I7WIN9</accession>
<dbReference type="InterPro" id="IPR027417">
    <property type="entry name" value="P-loop_NTPase"/>
</dbReference>
<dbReference type="SUPFAM" id="SSF52540">
    <property type="entry name" value="P-loop containing nucleoside triphosphate hydrolases"/>
    <property type="match status" value="1"/>
</dbReference>
<keyword evidence="1" id="KW-0554">One-carbon metabolism</keyword>
<evidence type="ECO:0000256" key="4">
    <source>
        <dbReference type="ARBA" id="ARBA00022840"/>
    </source>
</evidence>
<dbReference type="Gene3D" id="3.10.410.10">
    <property type="entry name" value="Formyltetrahydrofolate synthetase, domain 3"/>
    <property type="match status" value="1"/>
</dbReference>
<evidence type="ECO:0000313" key="6">
    <source>
        <dbReference type="WBParaSite" id="Hba_04881"/>
    </source>
</evidence>